<feature type="compositionally biased region" description="Polar residues" evidence="1">
    <location>
        <begin position="1"/>
        <end position="15"/>
    </location>
</feature>
<dbReference type="AlphaFoldDB" id="A0A7M7NGQ3"/>
<reference evidence="3" key="1">
    <citation type="submission" date="2015-02" db="EMBL/GenBank/DDBJ databases">
        <title>Genome sequencing for Strongylocentrotus purpuratus.</title>
        <authorList>
            <person name="Murali S."/>
            <person name="Liu Y."/>
            <person name="Vee V."/>
            <person name="English A."/>
            <person name="Wang M."/>
            <person name="Skinner E."/>
            <person name="Han Y."/>
            <person name="Muzny D.M."/>
            <person name="Worley K.C."/>
            <person name="Gibbs R.A."/>
        </authorList>
    </citation>
    <scope>NUCLEOTIDE SEQUENCE</scope>
</reference>
<feature type="compositionally biased region" description="Basic and acidic residues" evidence="1">
    <location>
        <begin position="263"/>
        <end position="282"/>
    </location>
</feature>
<evidence type="ECO:0000313" key="2">
    <source>
        <dbReference type="EnsemblMetazoa" id="XP_030836358"/>
    </source>
</evidence>
<feature type="compositionally biased region" description="Basic and acidic residues" evidence="1">
    <location>
        <begin position="236"/>
        <end position="256"/>
    </location>
</feature>
<feature type="compositionally biased region" description="Polar residues" evidence="1">
    <location>
        <begin position="49"/>
        <end position="64"/>
    </location>
</feature>
<feature type="region of interest" description="Disordered" evidence="1">
    <location>
        <begin position="1"/>
        <end position="23"/>
    </location>
</feature>
<feature type="region of interest" description="Disordered" evidence="1">
    <location>
        <begin position="47"/>
        <end position="293"/>
    </location>
</feature>
<reference evidence="2" key="2">
    <citation type="submission" date="2021-01" db="UniProtKB">
        <authorList>
            <consortium name="EnsemblMetazoa"/>
        </authorList>
    </citation>
    <scope>IDENTIFICATION</scope>
</reference>
<feature type="compositionally biased region" description="Basic and acidic residues" evidence="1">
    <location>
        <begin position="213"/>
        <end position="229"/>
    </location>
</feature>
<dbReference type="EnsemblMetazoa" id="XM_030980498">
    <property type="protein sequence ID" value="XP_030836358"/>
    <property type="gene ID" value="LOC115922186"/>
</dbReference>
<organism evidence="2 3">
    <name type="scientific">Strongylocentrotus purpuratus</name>
    <name type="common">Purple sea urchin</name>
    <dbReference type="NCBI Taxonomy" id="7668"/>
    <lineage>
        <taxon>Eukaryota</taxon>
        <taxon>Metazoa</taxon>
        <taxon>Echinodermata</taxon>
        <taxon>Eleutherozoa</taxon>
        <taxon>Echinozoa</taxon>
        <taxon>Echinoidea</taxon>
        <taxon>Euechinoidea</taxon>
        <taxon>Echinacea</taxon>
        <taxon>Camarodonta</taxon>
        <taxon>Echinidea</taxon>
        <taxon>Strongylocentrotidae</taxon>
        <taxon>Strongylocentrotus</taxon>
    </lineage>
</organism>
<protein>
    <submittedName>
        <fullName evidence="2">Uncharacterized protein</fullName>
    </submittedName>
</protein>
<evidence type="ECO:0000256" key="1">
    <source>
        <dbReference type="SAM" id="MobiDB-lite"/>
    </source>
</evidence>
<feature type="compositionally biased region" description="Low complexity" evidence="1">
    <location>
        <begin position="87"/>
        <end position="101"/>
    </location>
</feature>
<feature type="compositionally biased region" description="Low complexity" evidence="1">
    <location>
        <begin position="109"/>
        <end position="132"/>
    </location>
</feature>
<dbReference type="RefSeq" id="XP_030836358.1">
    <property type="nucleotide sequence ID" value="XM_030980498.1"/>
</dbReference>
<keyword evidence="3" id="KW-1185">Reference proteome</keyword>
<feature type="compositionally biased region" description="Basic and acidic residues" evidence="1">
    <location>
        <begin position="176"/>
        <end position="191"/>
    </location>
</feature>
<sequence>MAVSGNVWNFSSTSLMKPKESPAPVVVVAASVPGNAAAAPSVVKAASKGKNSVASDFNDLNSWPSLGAAKKDGSDPQSPRRKKETIPSGSKTPPATSTTPPLVAEQVEAAPTPNTSATIPTATATSPRSPKPATEDQAPPPAPPAVPAATPAAAPEVTKEVTSPRVKAHRSTASSSEKDKQMEDGKADGQKGNKKNRGKADKKQKWIPLPLDPEPRNKGGRDRDRDRGRNASGGGRVRDSRPARDSEREMNWRDVPRSTGSEPAKRPERPRGDGRNSRETLTKGKGNTISSSH</sequence>
<name>A0A7M7NGQ3_STRPU</name>
<evidence type="ECO:0000313" key="3">
    <source>
        <dbReference type="Proteomes" id="UP000007110"/>
    </source>
</evidence>
<dbReference type="GeneID" id="115922186"/>
<proteinExistence type="predicted"/>
<dbReference type="Proteomes" id="UP000007110">
    <property type="component" value="Unassembled WGS sequence"/>
</dbReference>
<accession>A0A7M7NGQ3</accession>